<accession>A0A090TST3</accession>
<feature type="binding site" evidence="3">
    <location>
        <position position="98"/>
    </location>
    <ligand>
        <name>substrate</name>
    </ligand>
</feature>
<evidence type="ECO:0000259" key="4">
    <source>
        <dbReference type="Pfam" id="PF08450"/>
    </source>
</evidence>
<reference evidence="5 6" key="2">
    <citation type="submission" date="2014-09" db="EMBL/GenBank/DDBJ databases">
        <authorList>
            <consortium name="NBRP consortium"/>
            <person name="Sawabe T."/>
            <person name="Meirelles P."/>
            <person name="Nakanishi M."/>
            <person name="Sayaka M."/>
            <person name="Hattori M."/>
            <person name="Ohkuma M."/>
        </authorList>
    </citation>
    <scope>NUCLEOTIDE SEQUENCE [LARGE SCALE GENOMIC DNA]</scope>
    <source>
        <strain evidence="5 6">JCM 19240</strain>
    </source>
</reference>
<dbReference type="PANTHER" id="PTHR10907">
    <property type="entry name" value="REGUCALCIN"/>
    <property type="match status" value="1"/>
</dbReference>
<dbReference type="InterPro" id="IPR011042">
    <property type="entry name" value="6-blade_b-propeller_TolB-like"/>
</dbReference>
<dbReference type="GO" id="GO:0004341">
    <property type="term" value="F:gluconolactonase activity"/>
    <property type="evidence" value="ECO:0007669"/>
    <property type="project" value="UniProtKB-EC"/>
</dbReference>
<dbReference type="Pfam" id="PF08450">
    <property type="entry name" value="SGL"/>
    <property type="match status" value="1"/>
</dbReference>
<dbReference type="InterPro" id="IPR005511">
    <property type="entry name" value="SMP-30"/>
</dbReference>
<dbReference type="GO" id="GO:0005509">
    <property type="term" value="F:calcium ion binding"/>
    <property type="evidence" value="ECO:0007669"/>
    <property type="project" value="TreeGrafter"/>
</dbReference>
<reference evidence="5 6" key="1">
    <citation type="submission" date="2014-09" db="EMBL/GenBank/DDBJ databases">
        <title>Vibrio maritimus JCM 19240. (C210) whole genome shotgun sequence.</title>
        <authorList>
            <person name="Sawabe T."/>
            <person name="Meirelles P."/>
            <person name="Nakanishi M."/>
            <person name="Sayaka M."/>
            <person name="Hattori M."/>
            <person name="Ohkuma M."/>
        </authorList>
    </citation>
    <scope>NUCLEOTIDE SEQUENCE [LARGE SCALE GENOMIC DNA]</scope>
    <source>
        <strain evidence="5 6">JCM 19240</strain>
    </source>
</reference>
<keyword evidence="3" id="KW-0862">Zinc</keyword>
<dbReference type="PANTHER" id="PTHR10907:SF47">
    <property type="entry name" value="REGUCALCIN"/>
    <property type="match status" value="1"/>
</dbReference>
<dbReference type="SUPFAM" id="SSF63829">
    <property type="entry name" value="Calcium-dependent phosphotriesterase"/>
    <property type="match status" value="1"/>
</dbReference>
<keyword evidence="3" id="KW-0479">Metal-binding</keyword>
<dbReference type="Gene3D" id="2.120.10.30">
    <property type="entry name" value="TolB, C-terminal domain"/>
    <property type="match status" value="1"/>
</dbReference>
<feature type="binding site" evidence="3">
    <location>
        <position position="13"/>
    </location>
    <ligand>
        <name>a divalent metal cation</name>
        <dbReference type="ChEBI" id="CHEBI:60240"/>
    </ligand>
</feature>
<keyword evidence="6" id="KW-1185">Reference proteome</keyword>
<feature type="domain" description="SMP-30/Gluconolactonase/LRE-like region" evidence="4">
    <location>
        <begin position="11"/>
        <end position="258"/>
    </location>
</feature>
<sequence length="304" mass="33753">MFIYEHTHASIGESPIWSDSTKSIVWVDAAGSEIYQTSTITHTTHCYTVPFDVTAIVPGENDSWICASKQGLFLLNHQFEVTSKIIDPCSEHAHLHLNDAIASPNGEIWFGTMNSADLDLPDGKLYALREGDLVKLDQGFSVANGIAINQKLKRAYCSNMFQRKVYEYQLDDSLTQILSKSVFIEFDKSQGYPDGLTVDSLGNLYICHWDCGVVSYYSPSLTHIGHPTKLGEIELPVKHATRCTFGGHNLETLYVTTADYELSPEELERYPQSGSLFSLSAPTQGHPERSVKHNVMSLSQLVAG</sequence>
<dbReference type="EMBL" id="BBMT01000004">
    <property type="protein sequence ID" value="GAL34112.1"/>
    <property type="molecule type" value="Genomic_DNA"/>
</dbReference>
<dbReference type="AlphaFoldDB" id="A0A090TST3"/>
<feature type="binding site" evidence="3">
    <location>
        <position position="194"/>
    </location>
    <ligand>
        <name>a divalent metal cation</name>
        <dbReference type="ChEBI" id="CHEBI:60240"/>
    </ligand>
</feature>
<dbReference type="Proteomes" id="UP000029224">
    <property type="component" value="Unassembled WGS sequence"/>
</dbReference>
<protein>
    <submittedName>
        <fullName evidence="5">Gluconolactonase</fullName>
        <ecNumber evidence="5">3.1.1.17</ecNumber>
    </submittedName>
</protein>
<proteinExistence type="inferred from homology"/>
<comment type="similarity">
    <text evidence="1">Belongs to the SMP-30/CGR1 family.</text>
</comment>
<dbReference type="GO" id="GO:0019853">
    <property type="term" value="P:L-ascorbic acid biosynthetic process"/>
    <property type="evidence" value="ECO:0007669"/>
    <property type="project" value="TreeGrafter"/>
</dbReference>
<feature type="binding site" evidence="3">
    <location>
        <position position="144"/>
    </location>
    <ligand>
        <name>a divalent metal cation</name>
        <dbReference type="ChEBI" id="CHEBI:60240"/>
    </ligand>
</feature>
<evidence type="ECO:0000256" key="1">
    <source>
        <dbReference type="ARBA" id="ARBA00008853"/>
    </source>
</evidence>
<dbReference type="InterPro" id="IPR013658">
    <property type="entry name" value="SGL"/>
</dbReference>
<name>A0A090TST3_9VIBR</name>
<comment type="cofactor">
    <cofactor evidence="3">
        <name>Zn(2+)</name>
        <dbReference type="ChEBI" id="CHEBI:29105"/>
    </cofactor>
    <text evidence="3">Binds 1 divalent metal cation per subunit.</text>
</comment>
<gene>
    <name evidence="5" type="ORF">JCM19240_1020</name>
</gene>
<evidence type="ECO:0000313" key="6">
    <source>
        <dbReference type="Proteomes" id="UP000029224"/>
    </source>
</evidence>
<comment type="caution">
    <text evidence="5">The sequence shown here is derived from an EMBL/GenBank/DDBJ whole genome shotgun (WGS) entry which is preliminary data.</text>
</comment>
<dbReference type="PRINTS" id="PR01790">
    <property type="entry name" value="SMP30FAMILY"/>
</dbReference>
<evidence type="ECO:0000256" key="3">
    <source>
        <dbReference type="PIRSR" id="PIRSR605511-2"/>
    </source>
</evidence>
<dbReference type="OrthoDB" id="9775406at2"/>
<keyword evidence="5" id="KW-0378">Hydrolase</keyword>
<feature type="active site" description="Proton donor/acceptor" evidence="2">
    <location>
        <position position="194"/>
    </location>
</feature>
<dbReference type="EC" id="3.1.1.17" evidence="5"/>
<evidence type="ECO:0000256" key="2">
    <source>
        <dbReference type="PIRSR" id="PIRSR605511-1"/>
    </source>
</evidence>
<evidence type="ECO:0000313" key="5">
    <source>
        <dbReference type="EMBL" id="GAL34112.1"/>
    </source>
</evidence>
<organism evidence="5 6">
    <name type="scientific">Vibrio maritimus</name>
    <dbReference type="NCBI Taxonomy" id="990268"/>
    <lineage>
        <taxon>Bacteria</taxon>
        <taxon>Pseudomonadati</taxon>
        <taxon>Pseudomonadota</taxon>
        <taxon>Gammaproteobacteria</taxon>
        <taxon>Vibrionales</taxon>
        <taxon>Vibrionaceae</taxon>
        <taxon>Vibrio</taxon>
    </lineage>
</organism>